<dbReference type="Pfam" id="PF01070">
    <property type="entry name" value="FMN_dh"/>
    <property type="match status" value="1"/>
</dbReference>
<evidence type="ECO:0000259" key="5">
    <source>
        <dbReference type="PROSITE" id="PS51349"/>
    </source>
</evidence>
<dbReference type="AlphaFoldDB" id="A0A6A6PQW3"/>
<dbReference type="SUPFAM" id="SSF51395">
    <property type="entry name" value="FMN-linked oxidoreductases"/>
    <property type="match status" value="1"/>
</dbReference>
<dbReference type="SUPFAM" id="SSF55856">
    <property type="entry name" value="Cytochrome b5-like heme/steroid binding domain"/>
    <property type="match status" value="1"/>
</dbReference>
<gene>
    <name evidence="6" type="ORF">BDY17DRAFT_268400</name>
</gene>
<dbReference type="InterPro" id="IPR037396">
    <property type="entry name" value="FMN_HAD"/>
</dbReference>
<name>A0A6A6PQW3_9PEZI</name>
<accession>A0A6A6PQW3</accession>
<dbReference type="GO" id="GO:0016491">
    <property type="term" value="F:oxidoreductase activity"/>
    <property type="evidence" value="ECO:0007669"/>
    <property type="project" value="UniProtKB-KW"/>
</dbReference>
<reference evidence="6" key="1">
    <citation type="journal article" date="2020" name="Stud. Mycol.">
        <title>101 Dothideomycetes genomes: a test case for predicting lifestyles and emergence of pathogens.</title>
        <authorList>
            <person name="Haridas S."/>
            <person name="Albert R."/>
            <person name="Binder M."/>
            <person name="Bloem J."/>
            <person name="Labutti K."/>
            <person name="Salamov A."/>
            <person name="Andreopoulos B."/>
            <person name="Baker S."/>
            <person name="Barry K."/>
            <person name="Bills G."/>
            <person name="Bluhm B."/>
            <person name="Cannon C."/>
            <person name="Castanera R."/>
            <person name="Culley D."/>
            <person name="Daum C."/>
            <person name="Ezra D."/>
            <person name="Gonzalez J."/>
            <person name="Henrissat B."/>
            <person name="Kuo A."/>
            <person name="Liang C."/>
            <person name="Lipzen A."/>
            <person name="Lutzoni F."/>
            <person name="Magnuson J."/>
            <person name="Mondo S."/>
            <person name="Nolan M."/>
            <person name="Ohm R."/>
            <person name="Pangilinan J."/>
            <person name="Park H.-J."/>
            <person name="Ramirez L."/>
            <person name="Alfaro M."/>
            <person name="Sun H."/>
            <person name="Tritt A."/>
            <person name="Yoshinaga Y."/>
            <person name="Zwiers L.-H."/>
            <person name="Turgeon B."/>
            <person name="Goodwin S."/>
            <person name="Spatafora J."/>
            <person name="Crous P."/>
            <person name="Grigoriev I."/>
        </authorList>
    </citation>
    <scope>NUCLEOTIDE SEQUENCE</scope>
    <source>
        <strain evidence="6">CBS 113389</strain>
    </source>
</reference>
<dbReference type="PANTHER" id="PTHR10578:SF104">
    <property type="entry name" value="CYTOCHROME B2, MITOCHONDRIAL-RELATED"/>
    <property type="match status" value="1"/>
</dbReference>
<proteinExistence type="predicted"/>
<dbReference type="InterPro" id="IPR000262">
    <property type="entry name" value="FMN-dep_DH"/>
</dbReference>
<dbReference type="SMART" id="SM01117">
    <property type="entry name" value="Cyt-b5"/>
    <property type="match status" value="1"/>
</dbReference>
<dbReference type="InterPro" id="IPR001199">
    <property type="entry name" value="Cyt_B5-like_heme/steroid-bd"/>
</dbReference>
<sequence length="493" mass="54621">MPQVQKITSSEVAKHALAEDCWIVVNGKVYDLTKFAPNHPGGAEIIHQFAGKDGTKTYNMYHSKELIEKELVDEDKKGDFDESSIDSKWTDANKEDESAKSPLDPEQKPPLAALINADDFERSFEKYGPRKPWAYITGASNDLLTYDANKTCWHKLWFRPRIMRDVKAITTRTKMLGQEVTMPLLIAPMGIAKTAGDEGELALGAGAARGGIIHVQSTAASFSVEDILAAVPKTHPYFFQLYVDRNRKKTEELLQRLETMDQIKAIFVTVDLPVVSKREADERVLEEQKVSLYSGDGVTNKPDKKGGGLARTTGGFIEWQLTWNDLPWIKRFTSKPIVIKGIQTAADAKLALELGCAGIVVSNHGGRALDNAPATLLSLLEIRRDCPEVFTRMEVYVDGGVRRGSDILKAVMIGAQGVGVGRPFQCAVAYNTNGVEHLCDIFQDELETAMRLCGVTDLNKVRGDMQYLNTSELDQFLPPKPQTGLFGFLRSKL</sequence>
<dbReference type="InterPro" id="IPR036400">
    <property type="entry name" value="Cyt_B5-like_heme/steroid_sf"/>
</dbReference>
<dbReference type="PROSITE" id="PS50255">
    <property type="entry name" value="CYTOCHROME_B5_2"/>
    <property type="match status" value="1"/>
</dbReference>
<protein>
    <submittedName>
        <fullName evidence="6">FMN-dependent dehydrogenase-domain-containing protein</fullName>
    </submittedName>
</protein>
<evidence type="ECO:0000313" key="7">
    <source>
        <dbReference type="Proteomes" id="UP000799767"/>
    </source>
</evidence>
<dbReference type="InterPro" id="IPR013785">
    <property type="entry name" value="Aldolase_TIM"/>
</dbReference>
<evidence type="ECO:0000256" key="3">
    <source>
        <dbReference type="SAM" id="MobiDB-lite"/>
    </source>
</evidence>
<keyword evidence="2" id="KW-0560">Oxidoreductase</keyword>
<dbReference type="GeneID" id="54472926"/>
<comment type="cofactor">
    <cofactor evidence="1">
        <name>FMN</name>
        <dbReference type="ChEBI" id="CHEBI:58210"/>
    </cofactor>
</comment>
<feature type="region of interest" description="Disordered" evidence="3">
    <location>
        <begin position="78"/>
        <end position="110"/>
    </location>
</feature>
<dbReference type="Pfam" id="PF00173">
    <property type="entry name" value="Cyt-b5"/>
    <property type="match status" value="1"/>
</dbReference>
<feature type="domain" description="FMN hydroxy acid dehydrogenase" evidence="5">
    <location>
        <begin position="109"/>
        <end position="471"/>
    </location>
</feature>
<dbReference type="EMBL" id="MU001637">
    <property type="protein sequence ID" value="KAF2482081.1"/>
    <property type="molecule type" value="Genomic_DNA"/>
</dbReference>
<feature type="domain" description="Cytochrome b5 heme-binding" evidence="4">
    <location>
        <begin position="4"/>
        <end position="81"/>
    </location>
</feature>
<evidence type="ECO:0000256" key="1">
    <source>
        <dbReference type="ARBA" id="ARBA00001917"/>
    </source>
</evidence>
<dbReference type="Gene3D" id="3.10.120.10">
    <property type="entry name" value="Cytochrome b5-like heme/steroid binding domain"/>
    <property type="match status" value="1"/>
</dbReference>
<dbReference type="OrthoDB" id="1925334at2759"/>
<dbReference type="Proteomes" id="UP000799767">
    <property type="component" value="Unassembled WGS sequence"/>
</dbReference>
<dbReference type="PROSITE" id="PS51349">
    <property type="entry name" value="FMN_HYDROXY_ACID_DH_2"/>
    <property type="match status" value="1"/>
</dbReference>
<evidence type="ECO:0000313" key="6">
    <source>
        <dbReference type="EMBL" id="KAF2482081.1"/>
    </source>
</evidence>
<dbReference type="PANTHER" id="PTHR10578">
    <property type="entry name" value="S -2-HYDROXY-ACID OXIDASE-RELATED"/>
    <property type="match status" value="1"/>
</dbReference>
<evidence type="ECO:0000256" key="2">
    <source>
        <dbReference type="ARBA" id="ARBA00023002"/>
    </source>
</evidence>
<evidence type="ECO:0000259" key="4">
    <source>
        <dbReference type="PROSITE" id="PS50255"/>
    </source>
</evidence>
<organism evidence="6 7">
    <name type="scientific">Neohortaea acidophila</name>
    <dbReference type="NCBI Taxonomy" id="245834"/>
    <lineage>
        <taxon>Eukaryota</taxon>
        <taxon>Fungi</taxon>
        <taxon>Dikarya</taxon>
        <taxon>Ascomycota</taxon>
        <taxon>Pezizomycotina</taxon>
        <taxon>Dothideomycetes</taxon>
        <taxon>Dothideomycetidae</taxon>
        <taxon>Mycosphaerellales</taxon>
        <taxon>Teratosphaeriaceae</taxon>
        <taxon>Neohortaea</taxon>
    </lineage>
</organism>
<dbReference type="Gene3D" id="3.20.20.70">
    <property type="entry name" value="Aldolase class I"/>
    <property type="match status" value="1"/>
</dbReference>
<dbReference type="RefSeq" id="XP_033588651.1">
    <property type="nucleotide sequence ID" value="XM_033731924.1"/>
</dbReference>
<feature type="compositionally biased region" description="Basic and acidic residues" evidence="3">
    <location>
        <begin position="88"/>
        <end position="107"/>
    </location>
</feature>
<keyword evidence="7" id="KW-1185">Reference proteome</keyword>